<proteinExistence type="predicted"/>
<dbReference type="OrthoDB" id="300641at2759"/>
<name>A0A821QK20_9NEOP</name>
<dbReference type="SUPFAM" id="SSF57184">
    <property type="entry name" value="Growth factor receptor domain"/>
    <property type="match status" value="1"/>
</dbReference>
<dbReference type="InterPro" id="IPR009030">
    <property type="entry name" value="Growth_fac_rcpt_cys_sf"/>
</dbReference>
<feature type="transmembrane region" description="Helical" evidence="1">
    <location>
        <begin position="61"/>
        <end position="79"/>
    </location>
</feature>
<dbReference type="InterPro" id="IPR006212">
    <property type="entry name" value="Furin_repeat"/>
</dbReference>
<feature type="transmembrane region" description="Helical" evidence="1">
    <location>
        <begin position="208"/>
        <end position="229"/>
    </location>
</feature>
<gene>
    <name evidence="2" type="ORF">PMACD_LOCUS4938</name>
</gene>
<dbReference type="AlphaFoldDB" id="A0A821QK20"/>
<dbReference type="EMBL" id="CAJOBZ010000009">
    <property type="protein sequence ID" value="CAF4826420.1"/>
    <property type="molecule type" value="Genomic_DNA"/>
</dbReference>
<dbReference type="CDD" id="cd00064">
    <property type="entry name" value="FU"/>
    <property type="match status" value="1"/>
</dbReference>
<comment type="caution">
    <text evidence="2">The sequence shown here is derived from an EMBL/GenBank/DDBJ whole genome shotgun (WGS) entry which is preliminary data.</text>
</comment>
<sequence>MQEALETSVCFKSTKLFEISDEILLNVSLQFLFSLSVSTNLELELLHHAADASAWRLGRCWVVSVFLSHVLIYLFSLPLECAKGLHLYDARCYQSCPDGTYAGEILERTSRRRNLTVLEAGPPVIKRQGDNKPTASEALDMEPTTNYTAPLICLSCHYTCATCVGPHNSQCSSCLDDAQIVNLTDAEPKFYCYPNIILPQLTDANWQYKVNVILSIVLFVCGLFVCYVLSTCWKKKYGRNNYNNNIKVAYKELAADDKHQSALDVEEEIHKAIIDGSDSESDDDLRL</sequence>
<accession>A0A821QK20</accession>
<evidence type="ECO:0000256" key="1">
    <source>
        <dbReference type="SAM" id="Phobius"/>
    </source>
</evidence>
<protein>
    <submittedName>
        <fullName evidence="2">Uncharacterized protein</fullName>
    </submittedName>
</protein>
<keyword evidence="1" id="KW-0472">Membrane</keyword>
<keyword evidence="3" id="KW-1185">Reference proteome</keyword>
<keyword evidence="1" id="KW-1133">Transmembrane helix</keyword>
<dbReference type="Proteomes" id="UP000663880">
    <property type="component" value="Unassembled WGS sequence"/>
</dbReference>
<organism evidence="2 3">
    <name type="scientific">Pieris macdunnoughi</name>
    <dbReference type="NCBI Taxonomy" id="345717"/>
    <lineage>
        <taxon>Eukaryota</taxon>
        <taxon>Metazoa</taxon>
        <taxon>Ecdysozoa</taxon>
        <taxon>Arthropoda</taxon>
        <taxon>Hexapoda</taxon>
        <taxon>Insecta</taxon>
        <taxon>Pterygota</taxon>
        <taxon>Neoptera</taxon>
        <taxon>Endopterygota</taxon>
        <taxon>Lepidoptera</taxon>
        <taxon>Glossata</taxon>
        <taxon>Ditrysia</taxon>
        <taxon>Papilionoidea</taxon>
        <taxon>Pieridae</taxon>
        <taxon>Pierinae</taxon>
        <taxon>Pieris</taxon>
    </lineage>
</organism>
<evidence type="ECO:0000313" key="2">
    <source>
        <dbReference type="EMBL" id="CAF4826420.1"/>
    </source>
</evidence>
<evidence type="ECO:0000313" key="3">
    <source>
        <dbReference type="Proteomes" id="UP000663880"/>
    </source>
</evidence>
<reference evidence="2" key="1">
    <citation type="submission" date="2021-02" db="EMBL/GenBank/DDBJ databases">
        <authorList>
            <person name="Steward A R."/>
        </authorList>
    </citation>
    <scope>NUCLEOTIDE SEQUENCE</scope>
</reference>
<dbReference type="Gene3D" id="2.10.220.10">
    <property type="entry name" value="Hormone Receptor, Insulin-like Growth Factor Receptor 1, Chain A, domain 2"/>
    <property type="match status" value="1"/>
</dbReference>
<keyword evidence="1" id="KW-0812">Transmembrane</keyword>